<dbReference type="InterPro" id="IPR009057">
    <property type="entry name" value="Homeodomain-like_sf"/>
</dbReference>
<keyword evidence="2" id="KW-0238">DNA-binding</keyword>
<dbReference type="InterPro" id="IPR018060">
    <property type="entry name" value="HTH_AraC"/>
</dbReference>
<keyword evidence="6" id="KW-1185">Reference proteome</keyword>
<dbReference type="RefSeq" id="WP_012176370.1">
    <property type="nucleotide sequence ID" value="NC_009943.1"/>
</dbReference>
<dbReference type="EMBL" id="CP000859">
    <property type="protein sequence ID" value="ABW68759.1"/>
    <property type="molecule type" value="Genomic_DNA"/>
</dbReference>
<dbReference type="SUPFAM" id="SSF46689">
    <property type="entry name" value="Homeodomain-like"/>
    <property type="match status" value="1"/>
</dbReference>
<evidence type="ECO:0000256" key="2">
    <source>
        <dbReference type="ARBA" id="ARBA00023125"/>
    </source>
</evidence>
<reference evidence="5 6" key="1">
    <citation type="submission" date="2007-10" db="EMBL/GenBank/DDBJ databases">
        <title>Complete sequence of Desulfococcus oleovorans Hxd3.</title>
        <authorList>
            <consortium name="US DOE Joint Genome Institute"/>
            <person name="Copeland A."/>
            <person name="Lucas S."/>
            <person name="Lapidus A."/>
            <person name="Barry K."/>
            <person name="Glavina del Rio T."/>
            <person name="Dalin E."/>
            <person name="Tice H."/>
            <person name="Pitluck S."/>
            <person name="Kiss H."/>
            <person name="Brettin T."/>
            <person name="Bruce D."/>
            <person name="Detter J.C."/>
            <person name="Han C."/>
            <person name="Schmutz J."/>
            <person name="Larimer F."/>
            <person name="Land M."/>
            <person name="Hauser L."/>
            <person name="Kyrpides N."/>
            <person name="Kim E."/>
            <person name="Wawrik B."/>
            <person name="Richardson P."/>
        </authorList>
    </citation>
    <scope>NUCLEOTIDE SEQUENCE [LARGE SCALE GENOMIC DNA]</scope>
    <source>
        <strain evidence="6">DSM 6200 / JCM 39069 / Hxd3</strain>
    </source>
</reference>
<dbReference type="Gene3D" id="1.10.10.60">
    <property type="entry name" value="Homeodomain-like"/>
    <property type="match status" value="1"/>
</dbReference>
<evidence type="ECO:0000256" key="1">
    <source>
        <dbReference type="ARBA" id="ARBA00023015"/>
    </source>
</evidence>
<dbReference type="Proteomes" id="UP000008561">
    <property type="component" value="Chromosome"/>
</dbReference>
<dbReference type="GO" id="GO:0005829">
    <property type="term" value="C:cytosol"/>
    <property type="evidence" value="ECO:0007669"/>
    <property type="project" value="TreeGrafter"/>
</dbReference>
<accession>A8ZYY6</accession>
<dbReference type="GO" id="GO:0003700">
    <property type="term" value="F:DNA-binding transcription factor activity"/>
    <property type="evidence" value="ECO:0007669"/>
    <property type="project" value="InterPro"/>
</dbReference>
<keyword evidence="3" id="KW-0804">Transcription</keyword>
<dbReference type="PRINTS" id="PR00032">
    <property type="entry name" value="HTHARAC"/>
</dbReference>
<dbReference type="GO" id="GO:0000976">
    <property type="term" value="F:transcription cis-regulatory region binding"/>
    <property type="evidence" value="ECO:0007669"/>
    <property type="project" value="TreeGrafter"/>
</dbReference>
<dbReference type="KEGG" id="dol:Dole_2956"/>
<dbReference type="STRING" id="96561.Dole_2956"/>
<name>A8ZYY6_DESOH</name>
<dbReference type="AlphaFoldDB" id="A8ZYY6"/>
<dbReference type="PANTHER" id="PTHR47894">
    <property type="entry name" value="HTH-TYPE TRANSCRIPTIONAL REGULATOR GADX"/>
    <property type="match status" value="1"/>
</dbReference>
<evidence type="ECO:0000313" key="5">
    <source>
        <dbReference type="EMBL" id="ABW68759.1"/>
    </source>
</evidence>
<protein>
    <submittedName>
        <fullName evidence="5">Transcriptional regulator, AraC family</fullName>
    </submittedName>
</protein>
<evidence type="ECO:0000259" key="4">
    <source>
        <dbReference type="PROSITE" id="PS01124"/>
    </source>
</evidence>
<dbReference type="SMART" id="SM00342">
    <property type="entry name" value="HTH_ARAC"/>
    <property type="match status" value="1"/>
</dbReference>
<dbReference type="InterPro" id="IPR020449">
    <property type="entry name" value="Tscrpt_reg_AraC-type_HTH"/>
</dbReference>
<sequence>MGICLKTEPIIPQHRSMHATRILVDLAEKRGIAVNEILEEAGLDYADLDNPDKWISFDQELGIYLRIAELISDPGFGLLLGQNYHLGQLGKWVMAVNCCTTAMEAFKTAFTLIDLAPVYFQYILETKGGTAFFRFREIFDPGKYRRFIHEAHTVGFYYICRDIMKEPLPLTEVRFAYPRPEYADEYKKIFNCPVIFNAKETQALFAGRYLEKALPCANVLTKNLYEKECRHLLQDLDRFSTTTGRVKQALFSYDNGFPGMAEMARRFNMSPQTLGRRLAAEGTDYKTVSRQVREKRACNLLQTSDLPIEEIAARLGYSDTANFYRAFKSWTGKTPLGFRRKET</sequence>
<dbReference type="PROSITE" id="PS01124">
    <property type="entry name" value="HTH_ARAC_FAMILY_2"/>
    <property type="match status" value="1"/>
</dbReference>
<proteinExistence type="predicted"/>
<dbReference type="Pfam" id="PF12833">
    <property type="entry name" value="HTH_18"/>
    <property type="match status" value="1"/>
</dbReference>
<organism evidence="5 6">
    <name type="scientific">Desulfosudis oleivorans (strain DSM 6200 / JCM 39069 / Hxd3)</name>
    <name type="common">Desulfococcus oleovorans</name>
    <dbReference type="NCBI Taxonomy" id="96561"/>
    <lineage>
        <taxon>Bacteria</taxon>
        <taxon>Pseudomonadati</taxon>
        <taxon>Thermodesulfobacteriota</taxon>
        <taxon>Desulfobacteria</taxon>
        <taxon>Desulfobacterales</taxon>
        <taxon>Desulfosudaceae</taxon>
        <taxon>Desulfosudis</taxon>
    </lineage>
</organism>
<gene>
    <name evidence="5" type="ordered locus">Dole_2956</name>
</gene>
<dbReference type="Pfam" id="PF12625">
    <property type="entry name" value="Arabinose_bd"/>
    <property type="match status" value="1"/>
</dbReference>
<dbReference type="PANTHER" id="PTHR47894:SF1">
    <property type="entry name" value="HTH-TYPE TRANSCRIPTIONAL REGULATOR VQSM"/>
    <property type="match status" value="1"/>
</dbReference>
<evidence type="ECO:0000313" key="6">
    <source>
        <dbReference type="Proteomes" id="UP000008561"/>
    </source>
</evidence>
<dbReference type="HOGENOM" id="CLU_047522_3_1_7"/>
<keyword evidence="1" id="KW-0805">Transcription regulation</keyword>
<evidence type="ECO:0000256" key="3">
    <source>
        <dbReference type="ARBA" id="ARBA00023163"/>
    </source>
</evidence>
<feature type="domain" description="HTH araC/xylS-type" evidence="4">
    <location>
        <begin position="260"/>
        <end position="341"/>
    </location>
</feature>
<dbReference type="InterPro" id="IPR032687">
    <property type="entry name" value="AraC-type_N"/>
</dbReference>
<dbReference type="eggNOG" id="COG2207">
    <property type="taxonomic scope" value="Bacteria"/>
</dbReference>